<dbReference type="STRING" id="35608.A0A2U1NJF8"/>
<comment type="caution">
    <text evidence="1">The sequence shown here is derived from an EMBL/GenBank/DDBJ whole genome shotgun (WGS) entry which is preliminary data.</text>
</comment>
<protein>
    <submittedName>
        <fullName evidence="1">Uncharacterized protein</fullName>
    </submittedName>
</protein>
<dbReference type="EMBL" id="PKPP01002706">
    <property type="protein sequence ID" value="PWA73647.1"/>
    <property type="molecule type" value="Genomic_DNA"/>
</dbReference>
<dbReference type="Proteomes" id="UP000245207">
    <property type="component" value="Unassembled WGS sequence"/>
</dbReference>
<dbReference type="OrthoDB" id="413460at2759"/>
<organism evidence="1 2">
    <name type="scientific">Artemisia annua</name>
    <name type="common">Sweet wormwood</name>
    <dbReference type="NCBI Taxonomy" id="35608"/>
    <lineage>
        <taxon>Eukaryota</taxon>
        <taxon>Viridiplantae</taxon>
        <taxon>Streptophyta</taxon>
        <taxon>Embryophyta</taxon>
        <taxon>Tracheophyta</taxon>
        <taxon>Spermatophyta</taxon>
        <taxon>Magnoliopsida</taxon>
        <taxon>eudicotyledons</taxon>
        <taxon>Gunneridae</taxon>
        <taxon>Pentapetalae</taxon>
        <taxon>asterids</taxon>
        <taxon>campanulids</taxon>
        <taxon>Asterales</taxon>
        <taxon>Asteraceae</taxon>
        <taxon>Asteroideae</taxon>
        <taxon>Anthemideae</taxon>
        <taxon>Artemisiinae</taxon>
        <taxon>Artemisia</taxon>
    </lineage>
</organism>
<name>A0A2U1NJF8_ARTAN</name>
<dbReference type="AlphaFoldDB" id="A0A2U1NJF8"/>
<sequence>MGNILHARTRIHTNIKQPGLNGYPLIKQPGILSLMDNRIMNTMHTKKSKATKDRKLQTLPHNFPNVLIFILTAKVGGLGKIMGANRVIIFHPHWNPTLDIQMRLSFLMFYITLQNEWVGQLS</sequence>
<gene>
    <name evidence="1" type="ORF">CTI12_AA106160</name>
</gene>
<dbReference type="InterPro" id="IPR027417">
    <property type="entry name" value="P-loop_NTPase"/>
</dbReference>
<dbReference type="Gene3D" id="3.40.50.300">
    <property type="entry name" value="P-loop containing nucleotide triphosphate hydrolases"/>
    <property type="match status" value="1"/>
</dbReference>
<evidence type="ECO:0000313" key="1">
    <source>
        <dbReference type="EMBL" id="PWA73647.1"/>
    </source>
</evidence>
<keyword evidence="2" id="KW-1185">Reference proteome</keyword>
<proteinExistence type="predicted"/>
<accession>A0A2U1NJF8</accession>
<reference evidence="1 2" key="1">
    <citation type="journal article" date="2018" name="Mol. Plant">
        <title>The genome of Artemisia annua provides insight into the evolution of Asteraceae family and artemisinin biosynthesis.</title>
        <authorList>
            <person name="Shen Q."/>
            <person name="Zhang L."/>
            <person name="Liao Z."/>
            <person name="Wang S."/>
            <person name="Yan T."/>
            <person name="Shi P."/>
            <person name="Liu M."/>
            <person name="Fu X."/>
            <person name="Pan Q."/>
            <person name="Wang Y."/>
            <person name="Lv Z."/>
            <person name="Lu X."/>
            <person name="Zhang F."/>
            <person name="Jiang W."/>
            <person name="Ma Y."/>
            <person name="Chen M."/>
            <person name="Hao X."/>
            <person name="Li L."/>
            <person name="Tang Y."/>
            <person name="Lv G."/>
            <person name="Zhou Y."/>
            <person name="Sun X."/>
            <person name="Brodelius P.E."/>
            <person name="Rose J.K.C."/>
            <person name="Tang K."/>
        </authorList>
    </citation>
    <scope>NUCLEOTIDE SEQUENCE [LARGE SCALE GENOMIC DNA]</scope>
    <source>
        <strain evidence="2">cv. Huhao1</strain>
        <tissue evidence="1">Leaf</tissue>
    </source>
</reference>
<evidence type="ECO:0000313" key="2">
    <source>
        <dbReference type="Proteomes" id="UP000245207"/>
    </source>
</evidence>